<evidence type="ECO:0000256" key="1">
    <source>
        <dbReference type="SAM" id="MobiDB-lite"/>
    </source>
</evidence>
<reference evidence="2" key="1">
    <citation type="submission" date="2013-07" db="EMBL/GenBank/DDBJ databases">
        <title>The genome of Eucalyptus grandis.</title>
        <authorList>
            <person name="Schmutz J."/>
            <person name="Hayes R."/>
            <person name="Myburg A."/>
            <person name="Tuskan G."/>
            <person name="Grattapaglia D."/>
            <person name="Rokhsar D.S."/>
        </authorList>
    </citation>
    <scope>NUCLEOTIDE SEQUENCE</scope>
    <source>
        <tissue evidence="2">Leaf extractions</tissue>
    </source>
</reference>
<organism evidence="2">
    <name type="scientific">Eucalyptus grandis</name>
    <name type="common">Flooded gum</name>
    <dbReference type="NCBI Taxonomy" id="71139"/>
    <lineage>
        <taxon>Eukaryota</taxon>
        <taxon>Viridiplantae</taxon>
        <taxon>Streptophyta</taxon>
        <taxon>Embryophyta</taxon>
        <taxon>Tracheophyta</taxon>
        <taxon>Spermatophyta</taxon>
        <taxon>Magnoliopsida</taxon>
        <taxon>eudicotyledons</taxon>
        <taxon>Gunneridae</taxon>
        <taxon>Pentapetalae</taxon>
        <taxon>rosids</taxon>
        <taxon>malvids</taxon>
        <taxon>Myrtales</taxon>
        <taxon>Myrtaceae</taxon>
        <taxon>Myrtoideae</taxon>
        <taxon>Eucalypteae</taxon>
        <taxon>Eucalyptus</taxon>
    </lineage>
</organism>
<feature type="region of interest" description="Disordered" evidence="1">
    <location>
        <begin position="59"/>
        <end position="86"/>
    </location>
</feature>
<name>A0A059ADJ2_EUCGR</name>
<dbReference type="AlphaFoldDB" id="A0A059ADJ2"/>
<gene>
    <name evidence="2" type="ORF">EUGRSUZ_J01188</name>
</gene>
<dbReference type="InParanoid" id="A0A059ADJ2"/>
<sequence>MTHETDGAGEIRHITIIPLQVEDVTLVKALSRLRTRNSPLFFFISWKLLHHQQEPKLRSGLSVNEGRNGREKQHDNLDGDAGMGSF</sequence>
<protein>
    <submittedName>
        <fullName evidence="2">Uncharacterized protein</fullName>
    </submittedName>
</protein>
<evidence type="ECO:0000313" key="2">
    <source>
        <dbReference type="EMBL" id="KCW51721.1"/>
    </source>
</evidence>
<proteinExistence type="predicted"/>
<accession>A0A059ADJ2</accession>
<dbReference type="Gramene" id="KCW51721">
    <property type="protein sequence ID" value="KCW51721"/>
    <property type="gene ID" value="EUGRSUZ_J01188"/>
</dbReference>
<dbReference type="EMBL" id="KK198762">
    <property type="protein sequence ID" value="KCW51721.1"/>
    <property type="molecule type" value="Genomic_DNA"/>
</dbReference>
<feature type="compositionally biased region" description="Basic and acidic residues" evidence="1">
    <location>
        <begin position="67"/>
        <end position="77"/>
    </location>
</feature>